<name>A0A0R2MSV2_9LACO</name>
<dbReference type="AlphaFoldDB" id="A0A0R2MSV2"/>
<comment type="caution">
    <text evidence="1">The sequence shown here is derived from an EMBL/GenBank/DDBJ whole genome shotgun (WGS) entry which is preliminary data.</text>
</comment>
<sequence>MVWSTGLNYSNETDDGYSLSLKSNLTMASNEYPGFLLPTINVSEELKKQQ</sequence>
<gene>
    <name evidence="1" type="ORF">IV64_GL000979</name>
</gene>
<accession>A0A0R2MSV2</accession>
<evidence type="ECO:0000313" key="1">
    <source>
        <dbReference type="EMBL" id="KRO14579.1"/>
    </source>
</evidence>
<reference evidence="1 2" key="1">
    <citation type="journal article" date="2015" name="Genome Announc.">
        <title>Expanding the biotechnology potential of lactobacilli through comparative genomics of 213 strains and associated genera.</title>
        <authorList>
            <person name="Sun Z."/>
            <person name="Harris H.M."/>
            <person name="McCann A."/>
            <person name="Guo C."/>
            <person name="Argimon S."/>
            <person name="Zhang W."/>
            <person name="Yang X."/>
            <person name="Jeffery I.B."/>
            <person name="Cooney J.C."/>
            <person name="Kagawa T.F."/>
            <person name="Liu W."/>
            <person name="Song Y."/>
            <person name="Salvetti E."/>
            <person name="Wrobel A."/>
            <person name="Rasinkangas P."/>
            <person name="Parkhill J."/>
            <person name="Rea M.C."/>
            <person name="O'Sullivan O."/>
            <person name="Ritari J."/>
            <person name="Douillard F.P."/>
            <person name="Paul Ross R."/>
            <person name="Yang R."/>
            <person name="Briner A.E."/>
            <person name="Felis G.E."/>
            <person name="de Vos W.M."/>
            <person name="Barrangou R."/>
            <person name="Klaenhammer T.R."/>
            <person name="Caufield P.W."/>
            <person name="Cui Y."/>
            <person name="Zhang H."/>
            <person name="O'Toole P.W."/>
        </authorList>
    </citation>
    <scope>NUCLEOTIDE SEQUENCE [LARGE SCALE GENOMIC DNA]</scope>
    <source>
        <strain evidence="1 2">LMG 26013</strain>
    </source>
</reference>
<keyword evidence="2" id="KW-1185">Reference proteome</keyword>
<proteinExistence type="predicted"/>
<evidence type="ECO:0000313" key="2">
    <source>
        <dbReference type="Proteomes" id="UP000051783"/>
    </source>
</evidence>
<dbReference type="Proteomes" id="UP000051783">
    <property type="component" value="Unassembled WGS sequence"/>
</dbReference>
<dbReference type="PATRIC" id="fig|942150.3.peg.1009"/>
<dbReference type="EMBL" id="JQCL01000011">
    <property type="protein sequence ID" value="KRO14579.1"/>
    <property type="molecule type" value="Genomic_DNA"/>
</dbReference>
<protein>
    <submittedName>
        <fullName evidence="1">Uncharacterized protein</fullName>
    </submittedName>
</protein>
<organism evidence="1 2">
    <name type="scientific">Lactiplantibacillus xiangfangensis</name>
    <dbReference type="NCBI Taxonomy" id="942150"/>
    <lineage>
        <taxon>Bacteria</taxon>
        <taxon>Bacillati</taxon>
        <taxon>Bacillota</taxon>
        <taxon>Bacilli</taxon>
        <taxon>Lactobacillales</taxon>
        <taxon>Lactobacillaceae</taxon>
        <taxon>Lactiplantibacillus</taxon>
    </lineage>
</organism>